<dbReference type="AlphaFoldDB" id="A0A850P7R5"/>
<evidence type="ECO:0000259" key="1">
    <source>
        <dbReference type="Pfam" id="PF01323"/>
    </source>
</evidence>
<dbReference type="PANTHER" id="PTHR13887:SF41">
    <property type="entry name" value="THIOREDOXIN SUPERFAMILY PROTEIN"/>
    <property type="match status" value="1"/>
</dbReference>
<dbReference type="EMBL" id="JABXXR010000023">
    <property type="protein sequence ID" value="NVN39974.1"/>
    <property type="molecule type" value="Genomic_DNA"/>
</dbReference>
<dbReference type="Gene3D" id="3.40.30.10">
    <property type="entry name" value="Glutaredoxin"/>
    <property type="match status" value="1"/>
</dbReference>
<feature type="domain" description="DSBA-like thioredoxin" evidence="1">
    <location>
        <begin position="18"/>
        <end position="220"/>
    </location>
</feature>
<comment type="caution">
    <text evidence="2">The sequence shown here is derived from an EMBL/GenBank/DDBJ whole genome shotgun (WGS) entry which is preliminary data.</text>
</comment>
<protein>
    <submittedName>
        <fullName evidence="2">DsbA family protein</fullName>
    </submittedName>
</protein>
<dbReference type="InterPro" id="IPR036249">
    <property type="entry name" value="Thioredoxin-like_sf"/>
</dbReference>
<dbReference type="Proteomes" id="UP000585665">
    <property type="component" value="Unassembled WGS sequence"/>
</dbReference>
<organism evidence="2 3">
    <name type="scientific">Ameyamaea chiangmaiensis</name>
    <dbReference type="NCBI Taxonomy" id="442969"/>
    <lineage>
        <taxon>Bacteria</taxon>
        <taxon>Pseudomonadati</taxon>
        <taxon>Pseudomonadota</taxon>
        <taxon>Alphaproteobacteria</taxon>
        <taxon>Acetobacterales</taxon>
        <taxon>Acetobacteraceae</taxon>
        <taxon>Ameyamaea</taxon>
    </lineage>
</organism>
<dbReference type="Pfam" id="PF01323">
    <property type="entry name" value="DSBA"/>
    <property type="match status" value="1"/>
</dbReference>
<sequence length="240" mass="25839">MNMVASVRPPAGQATAYVENFFDLTCPWSFLGSARLMRVLATIEAEKPEAAGRLYPLWRPFLLDPFLPPHGLTRAGYSIRKFGSESRARRFYLFFAELSRAEGLTIEFESMVRIPSTMNAHRVLIWLRNAAPPSRLSALAMRLFTAHFADGLDIGDPSVLATLAGELALAPPGETLAMLESDACLGEVMGDHGLAQRRGLPGAPCLVAGGMAIAGLQDETVLGTLVRLSLMEGAGPARQG</sequence>
<name>A0A850P7R5_9PROT</name>
<proteinExistence type="predicted"/>
<dbReference type="PANTHER" id="PTHR13887">
    <property type="entry name" value="GLUTATHIONE S-TRANSFERASE KAPPA"/>
    <property type="match status" value="1"/>
</dbReference>
<accession>A0A850P7R5</accession>
<dbReference type="SUPFAM" id="SSF52833">
    <property type="entry name" value="Thioredoxin-like"/>
    <property type="match status" value="1"/>
</dbReference>
<dbReference type="GO" id="GO:0016491">
    <property type="term" value="F:oxidoreductase activity"/>
    <property type="evidence" value="ECO:0007669"/>
    <property type="project" value="InterPro"/>
</dbReference>
<dbReference type="InterPro" id="IPR001853">
    <property type="entry name" value="DSBA-like_thioredoxin_dom"/>
</dbReference>
<evidence type="ECO:0000313" key="2">
    <source>
        <dbReference type="EMBL" id="NVN39974.1"/>
    </source>
</evidence>
<keyword evidence="3" id="KW-1185">Reference proteome</keyword>
<reference evidence="2 3" key="1">
    <citation type="submission" date="2020-06" db="EMBL/GenBank/DDBJ databases">
        <title>Description of novel acetic acid bacteria.</title>
        <authorList>
            <person name="Sombolestani A."/>
        </authorList>
    </citation>
    <scope>NUCLEOTIDE SEQUENCE [LARGE SCALE GENOMIC DNA]</scope>
    <source>
        <strain evidence="2 3">LMG 27010</strain>
    </source>
</reference>
<dbReference type="RefSeq" id="WP_176612953.1">
    <property type="nucleotide sequence ID" value="NZ_JABXXR010000023.1"/>
</dbReference>
<gene>
    <name evidence="2" type="ORF">HUK82_05275</name>
</gene>
<evidence type="ECO:0000313" key="3">
    <source>
        <dbReference type="Proteomes" id="UP000585665"/>
    </source>
</evidence>